<proteinExistence type="predicted"/>
<reference evidence="1 2" key="1">
    <citation type="submission" date="2017-04" db="EMBL/GenBank/DDBJ databases">
        <title>Complete genome sequence of Flavobacterium kingsejong AJ004.</title>
        <authorList>
            <person name="Lee P.C."/>
        </authorList>
    </citation>
    <scope>NUCLEOTIDE SEQUENCE [LARGE SCALE GENOMIC DNA]</scope>
    <source>
        <strain evidence="1 2">AJ004</strain>
    </source>
</reference>
<evidence type="ECO:0000313" key="1">
    <source>
        <dbReference type="EMBL" id="AWG27179.1"/>
    </source>
</evidence>
<gene>
    <name evidence="1" type="ORF">FK004_19130</name>
</gene>
<sequence>MTPQILITLKVADSIALPSLCHDDLVPVINDYILKFLKSNKVQVIDYFESEETIDSYWEKITEYNRVPGVATFITVPKLFEEHYAFEGFQQHNDEILQHVIGQFEEDSVQLDLTLTRLRQNLQEIHLSFKAKK</sequence>
<protein>
    <submittedName>
        <fullName evidence="1">Uncharacterized protein</fullName>
    </submittedName>
</protein>
<evidence type="ECO:0000313" key="2">
    <source>
        <dbReference type="Proteomes" id="UP000244677"/>
    </source>
</evidence>
<keyword evidence="2" id="KW-1185">Reference proteome</keyword>
<accession>A0A2S1LTV4</accession>
<dbReference type="Proteomes" id="UP000244677">
    <property type="component" value="Chromosome"/>
</dbReference>
<dbReference type="AlphaFoldDB" id="A0A2S1LTV4"/>
<name>A0A2S1LTV4_9FLAO</name>
<organism evidence="1 2">
    <name type="scientific">Flavobacterium kingsejongi</name>
    <dbReference type="NCBI Taxonomy" id="1678728"/>
    <lineage>
        <taxon>Bacteria</taxon>
        <taxon>Pseudomonadati</taxon>
        <taxon>Bacteroidota</taxon>
        <taxon>Flavobacteriia</taxon>
        <taxon>Flavobacteriales</taxon>
        <taxon>Flavobacteriaceae</taxon>
        <taxon>Flavobacterium</taxon>
    </lineage>
</organism>
<dbReference type="KEGG" id="fki:FK004_19130"/>
<dbReference type="RefSeq" id="WP_108738666.1">
    <property type="nucleotide sequence ID" value="NZ_CP020919.1"/>
</dbReference>
<dbReference type="EMBL" id="CP020919">
    <property type="protein sequence ID" value="AWG27179.1"/>
    <property type="molecule type" value="Genomic_DNA"/>
</dbReference>